<dbReference type="InterPro" id="IPR015405">
    <property type="entry name" value="NDUFS1-like_C"/>
</dbReference>
<proteinExistence type="inferred from homology"/>
<name>A0ABU5NBA7_9RICK</name>
<dbReference type="InterPro" id="IPR006656">
    <property type="entry name" value="Mopterin_OxRdtase"/>
</dbReference>
<keyword evidence="4 10" id="KW-0479">Metal-binding</keyword>
<dbReference type="Pfam" id="PF13510">
    <property type="entry name" value="Fer2_4"/>
    <property type="match status" value="1"/>
</dbReference>
<evidence type="ECO:0000256" key="5">
    <source>
        <dbReference type="ARBA" id="ARBA00022967"/>
    </source>
</evidence>
<comment type="cofactor">
    <cofactor evidence="10">
        <name>[2Fe-2S] cluster</name>
        <dbReference type="ChEBI" id="CHEBI:190135"/>
    </cofactor>
    <text evidence="10">Binds 1 [2Fe-2S] cluster per subunit.</text>
</comment>
<dbReference type="RefSeq" id="WP_322776354.1">
    <property type="nucleotide sequence ID" value="NZ_JARJFB010000019.1"/>
</dbReference>
<evidence type="ECO:0000313" key="15">
    <source>
        <dbReference type="Proteomes" id="UP001291687"/>
    </source>
</evidence>
<dbReference type="InterPro" id="IPR019574">
    <property type="entry name" value="NADH_UbQ_OxRdtase_Gsu_4Fe4S-bd"/>
</dbReference>
<keyword evidence="5 10" id="KW-1278">Translocase</keyword>
<protein>
    <recommendedName>
        <fullName evidence="10">NADH-quinone oxidoreductase</fullName>
        <ecNumber evidence="10">7.1.1.-</ecNumber>
    </recommendedName>
</protein>
<keyword evidence="10" id="KW-0874">Quinone</keyword>
<dbReference type="PANTHER" id="PTHR43105">
    <property type="entry name" value="RESPIRATORY NITRATE REDUCTASE"/>
    <property type="match status" value="1"/>
</dbReference>
<dbReference type="SMART" id="SM00929">
    <property type="entry name" value="NADH-G_4Fe-4S_3"/>
    <property type="match status" value="1"/>
</dbReference>
<evidence type="ECO:0000256" key="9">
    <source>
        <dbReference type="ARBA" id="ARBA00047712"/>
    </source>
</evidence>
<dbReference type="CDD" id="cd02773">
    <property type="entry name" value="MopB_Res-Cmplx1_Nad11"/>
    <property type="match status" value="1"/>
</dbReference>
<comment type="caution">
    <text evidence="14">The sequence shown here is derived from an EMBL/GenBank/DDBJ whole genome shotgun (WGS) entry which is preliminary data.</text>
</comment>
<dbReference type="PROSITE" id="PS00642">
    <property type="entry name" value="COMPLEX1_75K_2"/>
    <property type="match status" value="1"/>
</dbReference>
<dbReference type="InterPro" id="IPR006963">
    <property type="entry name" value="Mopterin_OxRdtase_4Fe-4S_dom"/>
</dbReference>
<evidence type="ECO:0000256" key="7">
    <source>
        <dbReference type="ARBA" id="ARBA00023014"/>
    </source>
</evidence>
<dbReference type="PROSITE" id="PS51839">
    <property type="entry name" value="4FE4S_HC3"/>
    <property type="match status" value="1"/>
</dbReference>
<evidence type="ECO:0000256" key="6">
    <source>
        <dbReference type="ARBA" id="ARBA00023004"/>
    </source>
</evidence>
<dbReference type="CDD" id="cd00207">
    <property type="entry name" value="fer2"/>
    <property type="match status" value="1"/>
</dbReference>
<evidence type="ECO:0000256" key="10">
    <source>
        <dbReference type="RuleBase" id="RU003525"/>
    </source>
</evidence>
<dbReference type="Gene3D" id="3.30.70.20">
    <property type="match status" value="1"/>
</dbReference>
<dbReference type="SUPFAM" id="SSF53706">
    <property type="entry name" value="Formate dehydrogenase/DMSO reductase, domains 1-3"/>
    <property type="match status" value="1"/>
</dbReference>
<dbReference type="Gene3D" id="3.40.228.10">
    <property type="entry name" value="Dimethylsulfoxide Reductase, domain 2"/>
    <property type="match status" value="1"/>
</dbReference>
<dbReference type="Pfam" id="PF00384">
    <property type="entry name" value="Molybdopterin"/>
    <property type="match status" value="1"/>
</dbReference>
<accession>A0ABU5NBA7</accession>
<dbReference type="InterPro" id="IPR050123">
    <property type="entry name" value="Prok_molybdopt-oxidoreductase"/>
</dbReference>
<feature type="domain" description="4Fe-4S Mo/W bis-MGD-type" evidence="12">
    <location>
        <begin position="215"/>
        <end position="271"/>
    </location>
</feature>
<gene>
    <name evidence="14" type="ORF">Megvenef_00415</name>
</gene>
<keyword evidence="8 10" id="KW-0520">NAD</keyword>
<comment type="function">
    <text evidence="10">NDH-1 shuttles electrons from NADH, via FMN and iron-sulfur (Fe-S) centers, to quinones in the respiratory chain. Couples the redox reaction to proton translocation (for every two electrons transferred, four hydrogen ions are translocated across the cytoplasmic membrane), and thus conserves the redox energy in a proton gradient.</text>
</comment>
<evidence type="ECO:0000256" key="8">
    <source>
        <dbReference type="ARBA" id="ARBA00023027"/>
    </source>
</evidence>
<dbReference type="Pfam" id="PF22151">
    <property type="entry name" value="Fer4_NDSU1"/>
    <property type="match status" value="1"/>
</dbReference>
<evidence type="ECO:0000256" key="3">
    <source>
        <dbReference type="ARBA" id="ARBA00022485"/>
    </source>
</evidence>
<dbReference type="Gene3D" id="3.10.20.740">
    <property type="match status" value="1"/>
</dbReference>
<dbReference type="PANTHER" id="PTHR43105:SF13">
    <property type="entry name" value="NADH-UBIQUINONE OXIDOREDUCTASE 75 KDA SUBUNIT, MITOCHONDRIAL"/>
    <property type="match status" value="1"/>
</dbReference>
<dbReference type="InterPro" id="IPR001041">
    <property type="entry name" value="2Fe-2S_ferredoxin-type"/>
</dbReference>
<dbReference type="InterPro" id="IPR054351">
    <property type="entry name" value="NADH_UbQ_OxRdtase_ferredoxin"/>
</dbReference>
<evidence type="ECO:0000259" key="11">
    <source>
        <dbReference type="PROSITE" id="PS51085"/>
    </source>
</evidence>
<feature type="domain" description="4Fe-4S His(Cys)3-ligated-type" evidence="13">
    <location>
        <begin position="78"/>
        <end position="117"/>
    </location>
</feature>
<dbReference type="PROSITE" id="PS00643">
    <property type="entry name" value="COMPLEX1_75K_3"/>
    <property type="match status" value="1"/>
</dbReference>
<keyword evidence="15" id="KW-1185">Reference proteome</keyword>
<dbReference type="Pfam" id="PF10588">
    <property type="entry name" value="NADH-G_4Fe-4S_3"/>
    <property type="match status" value="1"/>
</dbReference>
<keyword evidence="10" id="KW-0001">2Fe-2S</keyword>
<evidence type="ECO:0000256" key="2">
    <source>
        <dbReference type="ARBA" id="ARBA00005404"/>
    </source>
</evidence>
<dbReference type="InterPro" id="IPR000283">
    <property type="entry name" value="NADH_UbQ_OxRdtase_75kDa_su_CS"/>
</dbReference>
<dbReference type="SUPFAM" id="SSF54862">
    <property type="entry name" value="4Fe-4S ferredoxins"/>
    <property type="match status" value="1"/>
</dbReference>
<keyword evidence="3 10" id="KW-0004">4Fe-4S</keyword>
<dbReference type="PROSITE" id="PS51669">
    <property type="entry name" value="4FE4S_MOW_BIS_MGD"/>
    <property type="match status" value="1"/>
</dbReference>
<evidence type="ECO:0000313" key="14">
    <source>
        <dbReference type="EMBL" id="MEA0970450.1"/>
    </source>
</evidence>
<dbReference type="Pfam" id="PF09326">
    <property type="entry name" value="NADH_dhqG_C"/>
    <property type="match status" value="1"/>
</dbReference>
<dbReference type="Pfam" id="PF22117">
    <property type="entry name" value="Fer4_Nqo3"/>
    <property type="match status" value="1"/>
</dbReference>
<dbReference type="Gene3D" id="3.40.50.740">
    <property type="match status" value="2"/>
</dbReference>
<evidence type="ECO:0000259" key="12">
    <source>
        <dbReference type="PROSITE" id="PS51669"/>
    </source>
</evidence>
<evidence type="ECO:0000256" key="4">
    <source>
        <dbReference type="ARBA" id="ARBA00022723"/>
    </source>
</evidence>
<dbReference type="InterPro" id="IPR010228">
    <property type="entry name" value="NADH_UbQ_OxRdtase_Gsu"/>
</dbReference>
<comment type="similarity">
    <text evidence="2 10">Belongs to the complex I 75 kDa subunit family.</text>
</comment>
<dbReference type="SUPFAM" id="SSF54292">
    <property type="entry name" value="2Fe-2S ferredoxin-like"/>
    <property type="match status" value="1"/>
</dbReference>
<sequence>MPKLTIDNKEIEVEDGLTVMQACEQAGIEIPHFCFHERLKIAGNCRMCLVEMEKAPKPIASCAMPVAEGMVIKTDTPVIKKARQGVMEFLLINHPLDCPICDQGGECDLQDQAFKYGKGTNRYAENKRSVVDKNLGPLVKTQMTRCIHCTRCIRFSTDVAGVPEMGAIHRGEHMEITSYLEKTLTSELSGNIIDLCPVGALTSKPYAFNARSWELEKTESIDVMDAMGSNIRIDSRGMEVMRILPKLNEDINEEWISDKARFSYDGLKVQRLDVPYIKEGNKLVSSSWAQALSAVAKKMNSISGNEIAAIAGTTSSCESMFLLKKLLARVGSNIVDANQFGYSIDTTNRSNYLFNTTIANIEKADFCLLIGANPRQVAPVLNARIGKVVRNGQMKVARIGQVDDQTYPIIELGDSLSVLEEILSDKSSVVKELKSYKYPMIIVGDAALTRSDGFAILSLVHEIAKKHNIVRDDWNGINILHNHASMVGALDIGFIYGKNGDGTEEILKMTKTGKVKMLYLLGADDFDISQIGEDCFVVYQGHHGDAAASRANVILPEAAYTEQDGIFVNLEGLPQYARAAVSPVGQAKESWNIISHLSENLDIDLAVQSLGDVRRLMAKENMVFANIDTLIPTNFVHFKSSAKLTKKPLTKVKFNYYMSDPISRASVTMARCEKELTSSLEKAL</sequence>
<evidence type="ECO:0000256" key="1">
    <source>
        <dbReference type="ARBA" id="ARBA00001966"/>
    </source>
</evidence>
<dbReference type="InterPro" id="IPR036010">
    <property type="entry name" value="2Fe-2S_ferredoxin-like_sf"/>
</dbReference>
<keyword evidence="6 10" id="KW-0408">Iron</keyword>
<dbReference type="NCBIfam" id="TIGR01973">
    <property type="entry name" value="NuoG"/>
    <property type="match status" value="1"/>
</dbReference>
<comment type="catalytic activity">
    <reaction evidence="9 10">
        <text>a quinone + NADH + 5 H(+)(in) = a quinol + NAD(+) + 4 H(+)(out)</text>
        <dbReference type="Rhea" id="RHEA:57888"/>
        <dbReference type="ChEBI" id="CHEBI:15378"/>
        <dbReference type="ChEBI" id="CHEBI:24646"/>
        <dbReference type="ChEBI" id="CHEBI:57540"/>
        <dbReference type="ChEBI" id="CHEBI:57945"/>
        <dbReference type="ChEBI" id="CHEBI:132124"/>
    </reaction>
</comment>
<organism evidence="14 15">
    <name type="scientific">Candidatus Megaera venefica</name>
    <dbReference type="NCBI Taxonomy" id="2055910"/>
    <lineage>
        <taxon>Bacteria</taxon>
        <taxon>Pseudomonadati</taxon>
        <taxon>Pseudomonadota</taxon>
        <taxon>Alphaproteobacteria</taxon>
        <taxon>Rickettsiales</taxon>
        <taxon>Rickettsiaceae</taxon>
        <taxon>Candidatus Megaera</taxon>
    </lineage>
</organism>
<feature type="domain" description="2Fe-2S ferredoxin-type" evidence="11">
    <location>
        <begin position="2"/>
        <end position="78"/>
    </location>
</feature>
<keyword evidence="7 10" id="KW-0411">Iron-sulfur</keyword>
<evidence type="ECO:0000259" key="13">
    <source>
        <dbReference type="PROSITE" id="PS51839"/>
    </source>
</evidence>
<dbReference type="EC" id="7.1.1.-" evidence="10"/>
<comment type="cofactor">
    <cofactor evidence="1 10">
        <name>[4Fe-4S] cluster</name>
        <dbReference type="ChEBI" id="CHEBI:49883"/>
    </cofactor>
</comment>
<reference evidence="14 15" key="1">
    <citation type="submission" date="2023-03" db="EMBL/GenBank/DDBJ databases">
        <title>Host association and intracellularity evolved multiple times independently in the Rickettsiales.</title>
        <authorList>
            <person name="Castelli M."/>
            <person name="Nardi T."/>
            <person name="Gammuto L."/>
            <person name="Bellinzona G."/>
            <person name="Sabaneyeva E."/>
            <person name="Potekhin A."/>
            <person name="Serra V."/>
            <person name="Petroni G."/>
            <person name="Sassera D."/>
        </authorList>
    </citation>
    <scope>NUCLEOTIDE SEQUENCE [LARGE SCALE GENOMIC DNA]</scope>
    <source>
        <strain evidence="14 15">Sr 2-6</strain>
    </source>
</reference>
<dbReference type="PROSITE" id="PS51085">
    <property type="entry name" value="2FE2S_FER_2"/>
    <property type="match status" value="1"/>
</dbReference>
<dbReference type="EMBL" id="JARJFB010000019">
    <property type="protein sequence ID" value="MEA0970450.1"/>
    <property type="molecule type" value="Genomic_DNA"/>
</dbReference>
<dbReference type="Proteomes" id="UP001291687">
    <property type="component" value="Unassembled WGS sequence"/>
</dbReference>